<name>A0ABY2TR55_9SPIR</name>
<evidence type="ECO:0000256" key="1">
    <source>
        <dbReference type="SAM" id="SignalP"/>
    </source>
</evidence>
<dbReference type="RefSeq" id="WP_137998610.1">
    <property type="nucleotide sequence ID" value="NZ_SJDU01000205.1"/>
</dbReference>
<dbReference type="Gene3D" id="1.20.1290.10">
    <property type="entry name" value="AhpD-like"/>
    <property type="match status" value="1"/>
</dbReference>
<dbReference type="Proteomes" id="UP000310168">
    <property type="component" value="Unassembled WGS sequence"/>
</dbReference>
<feature type="domain" description="Carboxymuconolactone decarboxylase-like" evidence="2">
    <location>
        <begin position="64"/>
        <end position="143"/>
    </location>
</feature>
<feature type="domain" description="Carboxymuconolactone decarboxylase-like" evidence="2">
    <location>
        <begin position="199"/>
        <end position="279"/>
    </location>
</feature>
<evidence type="ECO:0000259" key="2">
    <source>
        <dbReference type="Pfam" id="PF02627"/>
    </source>
</evidence>
<evidence type="ECO:0000313" key="3">
    <source>
        <dbReference type="EMBL" id="TKZ34318.1"/>
    </source>
</evidence>
<feature type="chain" id="PRO_5045503334" evidence="1">
    <location>
        <begin position="26"/>
        <end position="284"/>
    </location>
</feature>
<evidence type="ECO:0000313" key="4">
    <source>
        <dbReference type="Proteomes" id="UP000310168"/>
    </source>
</evidence>
<keyword evidence="1" id="KW-0732">Signal</keyword>
<proteinExistence type="predicted"/>
<feature type="signal peptide" evidence="1">
    <location>
        <begin position="1"/>
        <end position="25"/>
    </location>
</feature>
<dbReference type="SUPFAM" id="SSF69118">
    <property type="entry name" value="AhpD-like"/>
    <property type="match status" value="1"/>
</dbReference>
<protein>
    <submittedName>
        <fullName evidence="3">4-carboxymuconolactone decarboxylase</fullName>
    </submittedName>
</protein>
<organism evidence="3 4">
    <name type="scientific">Brachyspira catarrhinii</name>
    <dbReference type="NCBI Taxonomy" id="2528966"/>
    <lineage>
        <taxon>Bacteria</taxon>
        <taxon>Pseudomonadati</taxon>
        <taxon>Spirochaetota</taxon>
        <taxon>Spirochaetia</taxon>
        <taxon>Brachyspirales</taxon>
        <taxon>Brachyspiraceae</taxon>
        <taxon>Brachyspira</taxon>
    </lineage>
</organism>
<comment type="caution">
    <text evidence="3">The sequence shown here is derived from an EMBL/GenBank/DDBJ whole genome shotgun (WGS) entry which is preliminary data.</text>
</comment>
<dbReference type="EMBL" id="SJDU01000205">
    <property type="protein sequence ID" value="TKZ34318.1"/>
    <property type="molecule type" value="Genomic_DNA"/>
</dbReference>
<dbReference type="Pfam" id="PF02627">
    <property type="entry name" value="CMD"/>
    <property type="match status" value="2"/>
</dbReference>
<dbReference type="InterPro" id="IPR029032">
    <property type="entry name" value="AhpD-like"/>
</dbReference>
<accession>A0ABY2TR55</accession>
<sequence length="284" mass="31633">MNKIKFLTMYLITAILFIISCSGNNQNSSNQINQLNIGETTMKAKEKYQELLKRDFAVSKEDEDLQNIFNNFVYGEVYNHGDLEPKLRELITLVSLTASQGNGMIAEHVEAALNAGASAIEIKEALYQCSPYVGFPRVFSALEEDNKVFKSKNISLPLQSQSTVSEETRFEKGLAAQTSIFGDRILDMHRNAPENLKHIQNYLSAMCFGDFYTREGLDLKTRELLTFIMLISLGGAEPQATSHANANISMGNDKDTLIKAVTQCIPYIGYPRTLNAIAIINGIN</sequence>
<dbReference type="PROSITE" id="PS51257">
    <property type="entry name" value="PROKAR_LIPOPROTEIN"/>
    <property type="match status" value="1"/>
</dbReference>
<dbReference type="PANTHER" id="PTHR33570:SF2">
    <property type="entry name" value="CARBOXYMUCONOLACTONE DECARBOXYLASE-LIKE DOMAIN-CONTAINING PROTEIN"/>
    <property type="match status" value="1"/>
</dbReference>
<dbReference type="PANTHER" id="PTHR33570">
    <property type="entry name" value="4-CARBOXYMUCONOLACTONE DECARBOXYLASE FAMILY PROTEIN"/>
    <property type="match status" value="1"/>
</dbReference>
<dbReference type="InterPro" id="IPR003779">
    <property type="entry name" value="CMD-like"/>
</dbReference>
<gene>
    <name evidence="3" type="ORF">EZH24_08025</name>
</gene>
<reference evidence="3 4" key="1">
    <citation type="journal article" date="2019" name="Anaerobe">
        <title>Brachyspira catarrhinii sp. nov., an anaerobic intestinal spirochaete isolated from vervet monkeys may have been misidentified as Brachyspira aalborgi in previous studies.</title>
        <authorList>
            <person name="Phillips N.D."/>
            <person name="La T."/>
            <person name="Hampson D.J."/>
        </authorList>
    </citation>
    <scope>NUCLEOTIDE SEQUENCE [LARGE SCALE GENOMIC DNA]</scope>
    <source>
        <strain evidence="3 4">Z12</strain>
    </source>
</reference>
<keyword evidence="4" id="KW-1185">Reference proteome</keyword>
<dbReference type="InterPro" id="IPR052512">
    <property type="entry name" value="4CMD/NDH-1_regulator"/>
</dbReference>